<keyword evidence="2" id="KW-0677">Repeat</keyword>
<dbReference type="Gene3D" id="2.130.10.10">
    <property type="entry name" value="YVTN repeat-like/Quinoprotein amine dehydrogenase"/>
    <property type="match status" value="2"/>
</dbReference>
<evidence type="ECO:0000256" key="1">
    <source>
        <dbReference type="ARBA" id="ARBA00022574"/>
    </source>
</evidence>
<feature type="domain" description="F-box" evidence="4">
    <location>
        <begin position="64"/>
        <end position="110"/>
    </location>
</feature>
<dbReference type="Gene3D" id="1.20.1280.50">
    <property type="match status" value="1"/>
</dbReference>
<organism evidence="5 6">
    <name type="scientific">Sphaerobolus stellatus (strain SS14)</name>
    <dbReference type="NCBI Taxonomy" id="990650"/>
    <lineage>
        <taxon>Eukaryota</taxon>
        <taxon>Fungi</taxon>
        <taxon>Dikarya</taxon>
        <taxon>Basidiomycota</taxon>
        <taxon>Agaricomycotina</taxon>
        <taxon>Agaricomycetes</taxon>
        <taxon>Phallomycetidae</taxon>
        <taxon>Geastrales</taxon>
        <taxon>Sphaerobolaceae</taxon>
        <taxon>Sphaerobolus</taxon>
    </lineage>
</organism>
<dbReference type="InterPro" id="IPR020472">
    <property type="entry name" value="WD40_PAC1"/>
</dbReference>
<dbReference type="PROSITE" id="PS50181">
    <property type="entry name" value="FBOX"/>
    <property type="match status" value="1"/>
</dbReference>
<dbReference type="AlphaFoldDB" id="A0A0C9VBI6"/>
<dbReference type="Pfam" id="PF00400">
    <property type="entry name" value="WD40"/>
    <property type="match status" value="7"/>
</dbReference>
<dbReference type="CDD" id="cd00200">
    <property type="entry name" value="WD40"/>
    <property type="match status" value="1"/>
</dbReference>
<dbReference type="Pfam" id="PF12937">
    <property type="entry name" value="F-box-like"/>
    <property type="match status" value="1"/>
</dbReference>
<dbReference type="InterPro" id="IPR019775">
    <property type="entry name" value="WD40_repeat_CS"/>
</dbReference>
<sequence>MQFHDEGYDEHSHSPLTPAFPGRHGWVEYASLRDKEELALQLLSSLPISSLARVQRRIAPLLQFDIIGSLPTEVALNILSFLQCQDLLACSLVCRRWRDLADDSSLWKQLCSVQGWEWRESTRHRFQSPALVTDFHDEGVGEEEPEWSSMEMDSGYATMTMDHQVFQEDNRRVLSNIVPITFGTVVHYPLAISPFQASVSLKPDYKLLHQTHILLRNRLLHSSYHLRYLQVAGSPNGHTALIYCLQLHTFPDTPESPSRQVLFTGSRDYTIRLWDLSSGTVERVYEGIHDGSVLSICVQGNYLISGGGDRKVVVWDIGTGEPVKVMNDHLDSVLCVRADKTRLVTCSKDRTVRTYLFPDLAPHLVLDSHRAAVNAVSISSTQIVSASGDRSVRVWDVETGALVHSYEHHHSRGIASIDFAPPYIVSGSSDKYVRYFNLLTSLGWSTSPHLEPYSTNTSTMCHACGTRCDFDEELSRRDTIKASQAHRELVRSVHLGEFYVVSGSYDQTIKVWDRTTGNLLVDLKGGHNGKVFCVTADCTKIVSCGEDMRICIWDFAHDITTSFIYL</sequence>
<evidence type="ECO:0000259" key="4">
    <source>
        <dbReference type="PROSITE" id="PS50181"/>
    </source>
</evidence>
<dbReference type="PANTHER" id="PTHR14604">
    <property type="entry name" value="WD40 REPEAT PF20"/>
    <property type="match status" value="1"/>
</dbReference>
<dbReference type="PROSITE" id="PS50294">
    <property type="entry name" value="WD_REPEATS_REGION"/>
    <property type="match status" value="2"/>
</dbReference>
<dbReference type="PROSITE" id="PS50082">
    <property type="entry name" value="WD_REPEATS_2"/>
    <property type="match status" value="4"/>
</dbReference>
<evidence type="ECO:0000313" key="5">
    <source>
        <dbReference type="EMBL" id="KIJ44329.1"/>
    </source>
</evidence>
<gene>
    <name evidence="5" type="ORF">M422DRAFT_60123</name>
</gene>
<evidence type="ECO:0000256" key="3">
    <source>
        <dbReference type="PROSITE-ProRule" id="PRU00221"/>
    </source>
</evidence>
<dbReference type="InterPro" id="IPR050995">
    <property type="entry name" value="WD-F-box_domain-protein"/>
</dbReference>
<dbReference type="PANTHER" id="PTHR14604:SF4">
    <property type="entry name" value="F-BOX DOMAIN-CONTAINING PROTEIN"/>
    <property type="match status" value="1"/>
</dbReference>
<feature type="repeat" description="WD" evidence="3">
    <location>
        <begin position="289"/>
        <end position="325"/>
    </location>
</feature>
<evidence type="ECO:0000256" key="2">
    <source>
        <dbReference type="ARBA" id="ARBA00022737"/>
    </source>
</evidence>
<dbReference type="SUPFAM" id="SSF50978">
    <property type="entry name" value="WD40 repeat-like"/>
    <property type="match status" value="1"/>
</dbReference>
<dbReference type="Proteomes" id="UP000054279">
    <property type="component" value="Unassembled WGS sequence"/>
</dbReference>
<feature type="repeat" description="WD" evidence="3">
    <location>
        <begin position="366"/>
        <end position="405"/>
    </location>
</feature>
<dbReference type="SMART" id="SM00256">
    <property type="entry name" value="FBOX"/>
    <property type="match status" value="1"/>
</dbReference>
<dbReference type="EMBL" id="KN837118">
    <property type="protein sequence ID" value="KIJ44329.1"/>
    <property type="molecule type" value="Genomic_DNA"/>
</dbReference>
<accession>A0A0C9VBI6</accession>
<dbReference type="PROSITE" id="PS00678">
    <property type="entry name" value="WD_REPEATS_1"/>
    <property type="match status" value="3"/>
</dbReference>
<dbReference type="InterPro" id="IPR036047">
    <property type="entry name" value="F-box-like_dom_sf"/>
</dbReference>
<dbReference type="OrthoDB" id="19711at2759"/>
<protein>
    <recommendedName>
        <fullName evidence="4">F-box domain-containing protein</fullName>
    </recommendedName>
</protein>
<dbReference type="InterPro" id="IPR036322">
    <property type="entry name" value="WD40_repeat_dom_sf"/>
</dbReference>
<evidence type="ECO:0000313" key="6">
    <source>
        <dbReference type="Proteomes" id="UP000054279"/>
    </source>
</evidence>
<reference evidence="5 6" key="1">
    <citation type="submission" date="2014-06" db="EMBL/GenBank/DDBJ databases">
        <title>Evolutionary Origins and Diversification of the Mycorrhizal Mutualists.</title>
        <authorList>
            <consortium name="DOE Joint Genome Institute"/>
            <consortium name="Mycorrhizal Genomics Consortium"/>
            <person name="Kohler A."/>
            <person name="Kuo A."/>
            <person name="Nagy L.G."/>
            <person name="Floudas D."/>
            <person name="Copeland A."/>
            <person name="Barry K.W."/>
            <person name="Cichocki N."/>
            <person name="Veneault-Fourrey C."/>
            <person name="LaButti K."/>
            <person name="Lindquist E.A."/>
            <person name="Lipzen A."/>
            <person name="Lundell T."/>
            <person name="Morin E."/>
            <person name="Murat C."/>
            <person name="Riley R."/>
            <person name="Ohm R."/>
            <person name="Sun H."/>
            <person name="Tunlid A."/>
            <person name="Henrissat B."/>
            <person name="Grigoriev I.V."/>
            <person name="Hibbett D.S."/>
            <person name="Martin F."/>
        </authorList>
    </citation>
    <scope>NUCLEOTIDE SEQUENCE [LARGE SCALE GENOMIC DNA]</scope>
    <source>
        <strain evidence="5 6">SS14</strain>
    </source>
</reference>
<dbReference type="InterPro" id="IPR001810">
    <property type="entry name" value="F-box_dom"/>
</dbReference>
<proteinExistence type="predicted"/>
<keyword evidence="1 3" id="KW-0853">WD repeat</keyword>
<dbReference type="InterPro" id="IPR015943">
    <property type="entry name" value="WD40/YVTN_repeat-like_dom_sf"/>
</dbReference>
<dbReference type="HOGENOM" id="CLU_000288_103_6_1"/>
<dbReference type="SMART" id="SM00320">
    <property type="entry name" value="WD40"/>
    <property type="match status" value="7"/>
</dbReference>
<feature type="repeat" description="WD" evidence="3">
    <location>
        <begin position="483"/>
        <end position="522"/>
    </location>
</feature>
<dbReference type="PRINTS" id="PR00320">
    <property type="entry name" value="GPROTEINBRPT"/>
</dbReference>
<keyword evidence="6" id="KW-1185">Reference proteome</keyword>
<feature type="repeat" description="WD" evidence="3">
    <location>
        <begin position="256"/>
        <end position="284"/>
    </location>
</feature>
<dbReference type="InterPro" id="IPR001680">
    <property type="entry name" value="WD40_rpt"/>
</dbReference>
<dbReference type="SUPFAM" id="SSF81383">
    <property type="entry name" value="F-box domain"/>
    <property type="match status" value="1"/>
</dbReference>
<name>A0A0C9VBI6_SPHS4</name>